<dbReference type="CDD" id="cd14702">
    <property type="entry name" value="bZIP_plant_GBF1"/>
    <property type="match status" value="1"/>
</dbReference>
<keyword evidence="3" id="KW-0238">DNA-binding</keyword>
<comment type="subcellular location">
    <subcellularLocation>
        <location evidence="1">Nucleus</location>
    </subcellularLocation>
</comment>
<feature type="region of interest" description="Disordered" evidence="6">
    <location>
        <begin position="159"/>
        <end position="180"/>
    </location>
</feature>
<organism evidence="8 9">
    <name type="scientific">Zizania palustris</name>
    <name type="common">Northern wild rice</name>
    <dbReference type="NCBI Taxonomy" id="103762"/>
    <lineage>
        <taxon>Eukaryota</taxon>
        <taxon>Viridiplantae</taxon>
        <taxon>Streptophyta</taxon>
        <taxon>Embryophyta</taxon>
        <taxon>Tracheophyta</taxon>
        <taxon>Spermatophyta</taxon>
        <taxon>Magnoliopsida</taxon>
        <taxon>Liliopsida</taxon>
        <taxon>Poales</taxon>
        <taxon>Poaceae</taxon>
        <taxon>BOP clade</taxon>
        <taxon>Oryzoideae</taxon>
        <taxon>Oryzeae</taxon>
        <taxon>Zizaniinae</taxon>
        <taxon>Zizania</taxon>
    </lineage>
</organism>
<keyword evidence="5" id="KW-0539">Nucleus</keyword>
<dbReference type="AlphaFoldDB" id="A0A8J5VER3"/>
<protein>
    <recommendedName>
        <fullName evidence="7">BZIP domain-containing protein</fullName>
    </recommendedName>
</protein>
<dbReference type="InterPro" id="IPR044521">
    <property type="entry name" value="AtbZIP8/43"/>
</dbReference>
<dbReference type="GO" id="GO:0003677">
    <property type="term" value="F:DNA binding"/>
    <property type="evidence" value="ECO:0007669"/>
    <property type="project" value="UniProtKB-KW"/>
</dbReference>
<feature type="domain" description="BZIP" evidence="7">
    <location>
        <begin position="79"/>
        <end position="126"/>
    </location>
</feature>
<dbReference type="PANTHER" id="PTHR46324">
    <property type="entry name" value="BASIC LEUCINE ZIPPER 43-RELATED"/>
    <property type="match status" value="1"/>
</dbReference>
<gene>
    <name evidence="8" type="ORF">GUJ93_ZPchr0002g24353</name>
</gene>
<keyword evidence="2" id="KW-0805">Transcription regulation</keyword>
<evidence type="ECO:0000256" key="1">
    <source>
        <dbReference type="ARBA" id="ARBA00004123"/>
    </source>
</evidence>
<accession>A0A8J5VER3</accession>
<sequence>MLQHYYHGEVASLHCLSPPSLPFSSHYHSSMITMTPSPFHLPAAAATHEPIGEVLSVVGNASAVSGSAADDAYQMAAEEERRRRRMISNRESARRSRMRKQRQLSELRGQVLHLRDANRRLLDELNHAMRGCSDVHCQNARLKKERAELETKLEHLMQAQRHHTSPISSGSEPCDNIDTE</sequence>
<dbReference type="PROSITE" id="PS00036">
    <property type="entry name" value="BZIP_BASIC"/>
    <property type="match status" value="1"/>
</dbReference>
<evidence type="ECO:0000256" key="5">
    <source>
        <dbReference type="ARBA" id="ARBA00023242"/>
    </source>
</evidence>
<feature type="region of interest" description="Disordered" evidence="6">
    <location>
        <begin position="79"/>
        <end position="104"/>
    </location>
</feature>
<evidence type="ECO:0000313" key="9">
    <source>
        <dbReference type="Proteomes" id="UP000729402"/>
    </source>
</evidence>
<dbReference type="Proteomes" id="UP000729402">
    <property type="component" value="Unassembled WGS sequence"/>
</dbReference>
<dbReference type="GO" id="GO:0005634">
    <property type="term" value="C:nucleus"/>
    <property type="evidence" value="ECO:0007669"/>
    <property type="project" value="UniProtKB-SubCell"/>
</dbReference>
<reference evidence="8" key="2">
    <citation type="submission" date="2021-02" db="EMBL/GenBank/DDBJ databases">
        <authorList>
            <person name="Kimball J.A."/>
            <person name="Haas M.W."/>
            <person name="Macchietto M."/>
            <person name="Kono T."/>
            <person name="Duquette J."/>
            <person name="Shao M."/>
        </authorList>
    </citation>
    <scope>NUCLEOTIDE SEQUENCE</scope>
    <source>
        <tissue evidence="8">Fresh leaf tissue</tissue>
    </source>
</reference>
<dbReference type="GO" id="GO:0003700">
    <property type="term" value="F:DNA-binding transcription factor activity"/>
    <property type="evidence" value="ECO:0007669"/>
    <property type="project" value="InterPro"/>
</dbReference>
<reference evidence="8" key="1">
    <citation type="journal article" date="2021" name="bioRxiv">
        <title>Whole Genome Assembly and Annotation of Northern Wild Rice, Zizania palustris L., Supports a Whole Genome Duplication in the Zizania Genus.</title>
        <authorList>
            <person name="Haas M."/>
            <person name="Kono T."/>
            <person name="Macchietto M."/>
            <person name="Millas R."/>
            <person name="McGilp L."/>
            <person name="Shao M."/>
            <person name="Duquette J."/>
            <person name="Hirsch C.N."/>
            <person name="Kimball J."/>
        </authorList>
    </citation>
    <scope>NUCLEOTIDE SEQUENCE</scope>
    <source>
        <tissue evidence="8">Fresh leaf tissue</tissue>
    </source>
</reference>
<dbReference type="FunFam" id="1.20.5.170:FF:000020">
    <property type="entry name" value="BZIP transcription factor"/>
    <property type="match status" value="1"/>
</dbReference>
<evidence type="ECO:0000256" key="4">
    <source>
        <dbReference type="ARBA" id="ARBA00023163"/>
    </source>
</evidence>
<keyword evidence="9" id="KW-1185">Reference proteome</keyword>
<evidence type="ECO:0000256" key="3">
    <source>
        <dbReference type="ARBA" id="ARBA00023125"/>
    </source>
</evidence>
<dbReference type="OrthoDB" id="551672at2759"/>
<dbReference type="InterPro" id="IPR004827">
    <property type="entry name" value="bZIP"/>
</dbReference>
<dbReference type="PROSITE" id="PS50217">
    <property type="entry name" value="BZIP"/>
    <property type="match status" value="1"/>
</dbReference>
<dbReference type="PANTHER" id="PTHR46324:SF1">
    <property type="entry name" value="BASIC LEUCINE-ZIPPER 58"/>
    <property type="match status" value="1"/>
</dbReference>
<dbReference type="SMART" id="SM00338">
    <property type="entry name" value="BRLZ"/>
    <property type="match status" value="1"/>
</dbReference>
<proteinExistence type="predicted"/>
<evidence type="ECO:0000259" key="7">
    <source>
        <dbReference type="PROSITE" id="PS50217"/>
    </source>
</evidence>
<dbReference type="InterPro" id="IPR045314">
    <property type="entry name" value="bZIP_plant_GBF1"/>
</dbReference>
<evidence type="ECO:0000256" key="6">
    <source>
        <dbReference type="SAM" id="MobiDB-lite"/>
    </source>
</evidence>
<evidence type="ECO:0000313" key="8">
    <source>
        <dbReference type="EMBL" id="KAG8057106.1"/>
    </source>
</evidence>
<name>A0A8J5VER3_ZIZPA</name>
<comment type="caution">
    <text evidence="8">The sequence shown here is derived from an EMBL/GenBank/DDBJ whole genome shotgun (WGS) entry which is preliminary data.</text>
</comment>
<keyword evidence="4" id="KW-0804">Transcription</keyword>
<dbReference type="EMBL" id="JAAALK010000287">
    <property type="protein sequence ID" value="KAG8057106.1"/>
    <property type="molecule type" value="Genomic_DNA"/>
</dbReference>
<evidence type="ECO:0000256" key="2">
    <source>
        <dbReference type="ARBA" id="ARBA00023015"/>
    </source>
</evidence>
<dbReference type="Pfam" id="PF00170">
    <property type="entry name" value="bZIP_1"/>
    <property type="match status" value="1"/>
</dbReference>